<organism evidence="2 3">
    <name type="scientific">Taxus chinensis</name>
    <name type="common">Chinese yew</name>
    <name type="synonym">Taxus wallichiana var. chinensis</name>
    <dbReference type="NCBI Taxonomy" id="29808"/>
    <lineage>
        <taxon>Eukaryota</taxon>
        <taxon>Viridiplantae</taxon>
        <taxon>Streptophyta</taxon>
        <taxon>Embryophyta</taxon>
        <taxon>Tracheophyta</taxon>
        <taxon>Spermatophyta</taxon>
        <taxon>Pinopsida</taxon>
        <taxon>Pinidae</taxon>
        <taxon>Conifers II</taxon>
        <taxon>Cupressales</taxon>
        <taxon>Taxaceae</taxon>
        <taxon>Taxus</taxon>
    </lineage>
</organism>
<dbReference type="EMBL" id="JAHRHJ020003361">
    <property type="protein sequence ID" value="KAH9291878.1"/>
    <property type="molecule type" value="Genomic_DNA"/>
</dbReference>
<accession>A0AA38F6W0</accession>
<feature type="region of interest" description="Disordered" evidence="1">
    <location>
        <begin position="60"/>
        <end position="101"/>
    </location>
</feature>
<reference evidence="2 3" key="1">
    <citation type="journal article" date="2021" name="Nat. Plants">
        <title>The Taxus genome provides insights into paclitaxel biosynthesis.</title>
        <authorList>
            <person name="Xiong X."/>
            <person name="Gou J."/>
            <person name="Liao Q."/>
            <person name="Li Y."/>
            <person name="Zhou Q."/>
            <person name="Bi G."/>
            <person name="Li C."/>
            <person name="Du R."/>
            <person name="Wang X."/>
            <person name="Sun T."/>
            <person name="Guo L."/>
            <person name="Liang H."/>
            <person name="Lu P."/>
            <person name="Wu Y."/>
            <person name="Zhang Z."/>
            <person name="Ro D.K."/>
            <person name="Shang Y."/>
            <person name="Huang S."/>
            <person name="Yan J."/>
        </authorList>
    </citation>
    <scope>NUCLEOTIDE SEQUENCE [LARGE SCALE GENOMIC DNA]</scope>
    <source>
        <strain evidence="2">Ta-2019</strain>
    </source>
</reference>
<proteinExistence type="predicted"/>
<gene>
    <name evidence="2" type="ORF">KI387_042935</name>
</gene>
<comment type="caution">
    <text evidence="2">The sequence shown here is derived from an EMBL/GenBank/DDBJ whole genome shotgun (WGS) entry which is preliminary data.</text>
</comment>
<feature type="non-terminal residue" evidence="2">
    <location>
        <position position="1"/>
    </location>
</feature>
<dbReference type="AlphaFoldDB" id="A0AA38F6W0"/>
<feature type="non-terminal residue" evidence="2">
    <location>
        <position position="101"/>
    </location>
</feature>
<dbReference type="Proteomes" id="UP000824469">
    <property type="component" value="Unassembled WGS sequence"/>
</dbReference>
<evidence type="ECO:0000256" key="1">
    <source>
        <dbReference type="SAM" id="MobiDB-lite"/>
    </source>
</evidence>
<evidence type="ECO:0000313" key="3">
    <source>
        <dbReference type="Proteomes" id="UP000824469"/>
    </source>
</evidence>
<name>A0AA38F6W0_TAXCH</name>
<sequence>ISPTRIINTKNQTIHITLCRLLSLPNCSATSYNGANQLGGGCTGTNILPSPALILQGRGENELQEKRDPPQTEEMEPGPACRRAQGLPRNLRGKINGGTKA</sequence>
<keyword evidence="3" id="KW-1185">Reference proteome</keyword>
<protein>
    <submittedName>
        <fullName evidence="2">Uncharacterized protein</fullName>
    </submittedName>
</protein>
<feature type="compositionally biased region" description="Basic and acidic residues" evidence="1">
    <location>
        <begin position="60"/>
        <end position="70"/>
    </location>
</feature>
<evidence type="ECO:0000313" key="2">
    <source>
        <dbReference type="EMBL" id="KAH9291878.1"/>
    </source>
</evidence>